<name>A0A164JHA7_9NOCA</name>
<dbReference type="GO" id="GO:0003677">
    <property type="term" value="F:DNA binding"/>
    <property type="evidence" value="ECO:0007669"/>
    <property type="project" value="InterPro"/>
</dbReference>
<evidence type="ECO:0000313" key="1">
    <source>
        <dbReference type="EMBL" id="KZM70401.1"/>
    </source>
</evidence>
<dbReference type="EMBL" id="LWGR01000015">
    <property type="protein sequence ID" value="KZM70401.1"/>
    <property type="molecule type" value="Genomic_DNA"/>
</dbReference>
<sequence>MVSPQILLDARAGRSAGLAGDISEAVCAEFGVDSCYLRAEDSPEITRLDLVIQVLILIRDRGLHHLAGRIHDLDLDSIKAIIAILADSAPIAHSDSLPSVL</sequence>
<dbReference type="Proteomes" id="UP000076512">
    <property type="component" value="Unassembled WGS sequence"/>
</dbReference>
<comment type="caution">
    <text evidence="1">The sequence shown here is derived from an EMBL/GenBank/DDBJ whole genome shotgun (WGS) entry which is preliminary data.</text>
</comment>
<proteinExistence type="predicted"/>
<organism evidence="1 2">
    <name type="scientific">Nocardia terpenica</name>
    <dbReference type="NCBI Taxonomy" id="455432"/>
    <lineage>
        <taxon>Bacteria</taxon>
        <taxon>Bacillati</taxon>
        <taxon>Actinomycetota</taxon>
        <taxon>Actinomycetes</taxon>
        <taxon>Mycobacteriales</taxon>
        <taxon>Nocardiaceae</taxon>
        <taxon>Nocardia</taxon>
    </lineage>
</organism>
<keyword evidence="2" id="KW-1185">Reference proteome</keyword>
<dbReference type="InterPro" id="IPR010982">
    <property type="entry name" value="Lambda_DNA-bd_dom_sf"/>
</dbReference>
<dbReference type="AlphaFoldDB" id="A0A164JHA7"/>
<accession>A0A164JHA7</accession>
<gene>
    <name evidence="1" type="ORF">AWN90_03720</name>
</gene>
<protein>
    <submittedName>
        <fullName evidence="1">Uncharacterized protein</fullName>
    </submittedName>
</protein>
<dbReference type="Gene3D" id="1.10.260.40">
    <property type="entry name" value="lambda repressor-like DNA-binding domains"/>
    <property type="match status" value="1"/>
</dbReference>
<evidence type="ECO:0000313" key="2">
    <source>
        <dbReference type="Proteomes" id="UP000076512"/>
    </source>
</evidence>
<reference evidence="1 2" key="1">
    <citation type="submission" date="2016-04" db="EMBL/GenBank/DDBJ databases">
        <authorList>
            <person name="Evans L.H."/>
            <person name="Alamgir A."/>
            <person name="Owens N."/>
            <person name="Weber N.D."/>
            <person name="Virtaneva K."/>
            <person name="Barbian K."/>
            <person name="Babar A."/>
            <person name="Rosenke K."/>
        </authorList>
    </citation>
    <scope>NUCLEOTIDE SEQUENCE [LARGE SCALE GENOMIC DNA]</scope>
    <source>
        <strain evidence="1 2">IFM 0406</strain>
    </source>
</reference>